<keyword evidence="5" id="KW-0378">Hydrolase</keyword>
<dbReference type="OrthoDB" id="10253254at2759"/>
<reference evidence="15 16" key="1">
    <citation type="submission" date="2017-07" db="EMBL/GenBank/DDBJ databases">
        <title>An improved, manually edited Actinidia chinensis var. chinensis (kiwifruit) genome highlights the challenges associated with draft genomes and gene prediction in plants.</title>
        <authorList>
            <person name="Pilkington S."/>
            <person name="Crowhurst R."/>
            <person name="Hilario E."/>
            <person name="Nardozza S."/>
            <person name="Fraser L."/>
            <person name="Peng Y."/>
            <person name="Gunaseelan K."/>
            <person name="Simpson R."/>
            <person name="Tahir J."/>
            <person name="Deroles S."/>
            <person name="Templeton K."/>
            <person name="Luo Z."/>
            <person name="Davy M."/>
            <person name="Cheng C."/>
            <person name="Mcneilage M."/>
            <person name="Scaglione D."/>
            <person name="Liu Y."/>
            <person name="Zhang Q."/>
            <person name="Datson P."/>
            <person name="De Silva N."/>
            <person name="Gardiner S."/>
            <person name="Bassett H."/>
            <person name="Chagne D."/>
            <person name="Mccallum J."/>
            <person name="Dzierzon H."/>
            <person name="Deng C."/>
            <person name="Wang Y.-Y."/>
            <person name="Barron N."/>
            <person name="Manako K."/>
            <person name="Bowen J."/>
            <person name="Foster T."/>
            <person name="Erridge Z."/>
            <person name="Tiffin H."/>
            <person name="Waite C."/>
            <person name="Davies K."/>
            <person name="Grierson E."/>
            <person name="Laing W."/>
            <person name="Kirk R."/>
            <person name="Chen X."/>
            <person name="Wood M."/>
            <person name="Montefiori M."/>
            <person name="Brummell D."/>
            <person name="Schwinn K."/>
            <person name="Catanach A."/>
            <person name="Fullerton C."/>
            <person name="Li D."/>
            <person name="Meiyalaghan S."/>
            <person name="Nieuwenhuizen N."/>
            <person name="Read N."/>
            <person name="Prakash R."/>
            <person name="Hunter D."/>
            <person name="Zhang H."/>
            <person name="Mckenzie M."/>
            <person name="Knabel M."/>
            <person name="Harris A."/>
            <person name="Allan A."/>
            <person name="Chen A."/>
            <person name="Janssen B."/>
            <person name="Plunkett B."/>
            <person name="Dwamena C."/>
            <person name="Voogd C."/>
            <person name="Leif D."/>
            <person name="Lafferty D."/>
            <person name="Souleyre E."/>
            <person name="Varkonyi-Gasic E."/>
            <person name="Gambi F."/>
            <person name="Hanley J."/>
            <person name="Yao J.-L."/>
            <person name="Cheung J."/>
            <person name="David K."/>
            <person name="Warren B."/>
            <person name="Marsh K."/>
            <person name="Snowden K."/>
            <person name="Lin-Wang K."/>
            <person name="Brian L."/>
            <person name="Martinez-Sanchez M."/>
            <person name="Wang M."/>
            <person name="Ileperuma N."/>
            <person name="Macnee N."/>
            <person name="Campin R."/>
            <person name="Mcatee P."/>
            <person name="Drummond R."/>
            <person name="Espley R."/>
            <person name="Ireland H."/>
            <person name="Wu R."/>
            <person name="Atkinson R."/>
            <person name="Karunairetnam S."/>
            <person name="Bulley S."/>
            <person name="Chunkath S."/>
            <person name="Hanley Z."/>
            <person name="Storey R."/>
            <person name="Thrimawithana A."/>
            <person name="Thomson S."/>
            <person name="David C."/>
            <person name="Testolin R."/>
        </authorList>
    </citation>
    <scope>NUCLEOTIDE SEQUENCE [LARGE SCALE GENOMIC DNA]</scope>
    <source>
        <strain evidence="16">cv. Red5</strain>
        <tissue evidence="15">Young leaf</tissue>
    </source>
</reference>
<dbReference type="Gene3D" id="1.20.120.1080">
    <property type="match status" value="1"/>
</dbReference>
<dbReference type="SMART" id="SM00847">
    <property type="entry name" value="HA2"/>
    <property type="match status" value="1"/>
</dbReference>
<evidence type="ECO:0000256" key="12">
    <source>
        <dbReference type="SAM" id="MobiDB-lite"/>
    </source>
</evidence>
<evidence type="ECO:0000256" key="10">
    <source>
        <dbReference type="ARBA" id="ARBA00061257"/>
    </source>
</evidence>
<evidence type="ECO:0000256" key="2">
    <source>
        <dbReference type="ARBA" id="ARBA00022664"/>
    </source>
</evidence>
<keyword evidence="7" id="KW-0067">ATP-binding</keyword>
<sequence length="1084" mass="123331">MGDLKAWVSDKLMLLLGYSRPTVVQYVIGLSKTTSSPSDFLGKLVDIGLSATSETRALAEEIFAKVPRKASGINLYQKQEREAALLVKKQKTYSLLDADADDHDVGGSSGNGSYVPASSPPRKEDTHKKRFRKKSDNQEDEDEDDEVVVNREEERRVKRRTSQDEDDDSESDEERLRDQREREELEHKIKERDAAATRKLAEPKPTKREEEEAVRRSNALEEDGVDTLRKVSRQEYLKKREQKKLEELRDDIEDEQYLFDGVKLSEAEYREMRYKKEIYNLVKKRSEEADNTDEYRMPEAYDQDGGVNQEKRFAVALQRYRDTSGGEKMNPFAEQEAWEEHQIAFKFYGRHAGKATLKYGSKNRKQNSEDYQFVFEDQIDFIKASVMEGVNFEEDPPTEDLEESMAKSVFEKLQEDRKTLPMYPYRDELLQAVYDHQVLVIVGETGSGKTTQIPQYLHEAGYTKRGMIGCTQPRRVAAMSVAARVSQEMGVKLGHEVGYSIRFEDCTSEKTILKYMTDGMLLREFLGEPDLASYSVVMVDEAHERTLSTDILFGLVKDITRFRPDLKLLISSATLDAEKFSDYFDSAPIFKIPGRRFPVEIHYTKAPEADYLDAAIVTALQIHVTQQPGDGDILVFLTGQEEIETAEEILKHRTRGLGTKIPELIICPIYANLPTELQAKIFEPTPEGARKVVLATNIAETSLTIDGIKYVIDPGFCKMKSYNPRTGMESLLVTPISKASANQRSGRSGRTGPGKCFRLYTAYNYYNDLDDNTVPEIQRTNLANVVLSLKSLGIHDLLNFDFMDPPPAEALLKALELLFALSALNKLGELTKVGRRMAEFPLDPMLSKMIVASEKYQCSDEVISIAAMLSVGGSIFYRPKDKQVHADTARMNFHTGNVGDHTALLKIYSSWKETNYSTQWCYENYIQATAILENEVMVPTGMVKLDWVRSMKRARDIRDQLEGLLERVEIELTSNSNDLDAIKKAITAGFFPHSAKLQKNGSYRTVKYPQTVYIHPSSGLAQVLPRWVVYHELVLTTKEYMRQVTELKPDWLVEIAPHYYQLKDVTDSVSKKMPRGAGRASETN</sequence>
<feature type="region of interest" description="Disordered" evidence="12">
    <location>
        <begin position="99"/>
        <end position="233"/>
    </location>
</feature>
<dbReference type="InterPro" id="IPR027417">
    <property type="entry name" value="P-loop_NTPase"/>
</dbReference>
<dbReference type="Proteomes" id="UP000241394">
    <property type="component" value="Chromosome LG23"/>
</dbReference>
<dbReference type="PANTHER" id="PTHR18934:SF83">
    <property type="entry name" value="PRE-MRNA-SPLICING FACTOR ATP-DEPENDENT RNA HELICASE DHX16"/>
    <property type="match status" value="1"/>
</dbReference>
<organism evidence="15 16">
    <name type="scientific">Actinidia chinensis var. chinensis</name>
    <name type="common">Chinese soft-hair kiwi</name>
    <dbReference type="NCBI Taxonomy" id="1590841"/>
    <lineage>
        <taxon>Eukaryota</taxon>
        <taxon>Viridiplantae</taxon>
        <taxon>Streptophyta</taxon>
        <taxon>Embryophyta</taxon>
        <taxon>Tracheophyta</taxon>
        <taxon>Spermatophyta</taxon>
        <taxon>Magnoliopsida</taxon>
        <taxon>eudicotyledons</taxon>
        <taxon>Gunneridae</taxon>
        <taxon>Pentapetalae</taxon>
        <taxon>asterids</taxon>
        <taxon>Ericales</taxon>
        <taxon>Actinidiaceae</taxon>
        <taxon>Actinidia</taxon>
    </lineage>
</organism>
<accession>A0A2R6PSP4</accession>
<keyword evidence="2" id="KW-0507">mRNA processing</keyword>
<dbReference type="PROSITE" id="PS51192">
    <property type="entry name" value="HELICASE_ATP_BIND_1"/>
    <property type="match status" value="1"/>
</dbReference>
<comment type="similarity">
    <text evidence="10">Belongs to the DEAD box helicase family. DEAH subfamily. PRP2 sub-subfamily.</text>
</comment>
<dbReference type="CDD" id="cd18791">
    <property type="entry name" value="SF2_C_RHA"/>
    <property type="match status" value="1"/>
</dbReference>
<feature type="domain" description="Helicase ATP-binding" evidence="13">
    <location>
        <begin position="430"/>
        <end position="593"/>
    </location>
</feature>
<dbReference type="OMA" id="XYSCSEE"/>
<dbReference type="GO" id="GO:0006397">
    <property type="term" value="P:mRNA processing"/>
    <property type="evidence" value="ECO:0007669"/>
    <property type="project" value="UniProtKB-KW"/>
</dbReference>
<dbReference type="InterPro" id="IPR001650">
    <property type="entry name" value="Helicase_C-like"/>
</dbReference>
<dbReference type="GO" id="GO:0016787">
    <property type="term" value="F:hydrolase activity"/>
    <property type="evidence" value="ECO:0007669"/>
    <property type="project" value="UniProtKB-KW"/>
</dbReference>
<dbReference type="Gramene" id="PSR95780">
    <property type="protein sequence ID" value="PSR95780"/>
    <property type="gene ID" value="CEY00_Acc21912"/>
</dbReference>
<dbReference type="Pfam" id="PF04408">
    <property type="entry name" value="WHD_HA2"/>
    <property type="match status" value="1"/>
</dbReference>
<dbReference type="FunFam" id="3.40.50.300:FF:000007">
    <property type="entry name" value="Pre-mRNA-splicing factor ATP-dependent RNA helicase"/>
    <property type="match status" value="1"/>
</dbReference>
<dbReference type="InterPro" id="IPR048333">
    <property type="entry name" value="HA2_WH"/>
</dbReference>
<dbReference type="STRING" id="1590841.A0A2R6PSP4"/>
<dbReference type="EMBL" id="NKQK01000023">
    <property type="protein sequence ID" value="PSR95780.1"/>
    <property type="molecule type" value="Genomic_DNA"/>
</dbReference>
<evidence type="ECO:0000256" key="5">
    <source>
        <dbReference type="ARBA" id="ARBA00022801"/>
    </source>
</evidence>
<dbReference type="PANTHER" id="PTHR18934">
    <property type="entry name" value="ATP-DEPENDENT RNA HELICASE"/>
    <property type="match status" value="1"/>
</dbReference>
<dbReference type="EC" id="3.6.4.13" evidence="1"/>
<keyword evidence="3" id="KW-0747">Spliceosome</keyword>
<keyword evidence="16" id="KW-1185">Reference proteome</keyword>
<evidence type="ECO:0000256" key="3">
    <source>
        <dbReference type="ARBA" id="ARBA00022728"/>
    </source>
</evidence>
<proteinExistence type="inferred from homology"/>
<dbReference type="InParanoid" id="A0A2R6PSP4"/>
<dbReference type="FunFam" id="3.40.50.300:FF:000594">
    <property type="entry name" value="Pre-mRNA-splicing factor ATP-dependent RNA helicase"/>
    <property type="match status" value="1"/>
</dbReference>
<dbReference type="PROSITE" id="PS00690">
    <property type="entry name" value="DEAH_ATP_HELICASE"/>
    <property type="match status" value="1"/>
</dbReference>
<feature type="compositionally biased region" description="Basic and acidic residues" evidence="12">
    <location>
        <begin position="174"/>
        <end position="219"/>
    </location>
</feature>
<evidence type="ECO:0000313" key="15">
    <source>
        <dbReference type="EMBL" id="PSR95780.1"/>
    </source>
</evidence>
<feature type="compositionally biased region" description="Acidic residues" evidence="12">
    <location>
        <begin position="138"/>
        <end position="147"/>
    </location>
</feature>
<dbReference type="GO" id="GO:0071013">
    <property type="term" value="C:catalytic step 2 spliceosome"/>
    <property type="evidence" value="ECO:0007669"/>
    <property type="project" value="TreeGrafter"/>
</dbReference>
<evidence type="ECO:0000256" key="4">
    <source>
        <dbReference type="ARBA" id="ARBA00022741"/>
    </source>
</evidence>
<dbReference type="InterPro" id="IPR014001">
    <property type="entry name" value="Helicase_ATP-bd"/>
</dbReference>
<name>A0A2R6PSP4_ACTCC</name>
<evidence type="ECO:0000256" key="6">
    <source>
        <dbReference type="ARBA" id="ARBA00022806"/>
    </source>
</evidence>
<feature type="compositionally biased region" description="Acidic residues" evidence="12">
    <location>
        <begin position="164"/>
        <end position="173"/>
    </location>
</feature>
<dbReference type="PROSITE" id="PS51194">
    <property type="entry name" value="HELICASE_CTER"/>
    <property type="match status" value="1"/>
</dbReference>
<evidence type="ECO:0000313" key="16">
    <source>
        <dbReference type="Proteomes" id="UP000241394"/>
    </source>
</evidence>
<dbReference type="GO" id="GO:0008380">
    <property type="term" value="P:RNA splicing"/>
    <property type="evidence" value="ECO:0007669"/>
    <property type="project" value="UniProtKB-KW"/>
</dbReference>
<dbReference type="Pfam" id="PF21010">
    <property type="entry name" value="HA2_C"/>
    <property type="match status" value="1"/>
</dbReference>
<evidence type="ECO:0000259" key="14">
    <source>
        <dbReference type="PROSITE" id="PS51194"/>
    </source>
</evidence>
<comment type="caution">
    <text evidence="15">The sequence shown here is derived from an EMBL/GenBank/DDBJ whole genome shotgun (WGS) entry which is preliminary data.</text>
</comment>
<evidence type="ECO:0000256" key="1">
    <source>
        <dbReference type="ARBA" id="ARBA00012552"/>
    </source>
</evidence>
<dbReference type="Gene3D" id="3.40.50.300">
    <property type="entry name" value="P-loop containing nucleotide triphosphate hydrolases"/>
    <property type="match status" value="2"/>
</dbReference>
<dbReference type="GO" id="GO:0003723">
    <property type="term" value="F:RNA binding"/>
    <property type="evidence" value="ECO:0007669"/>
    <property type="project" value="TreeGrafter"/>
</dbReference>
<dbReference type="SMART" id="SM00490">
    <property type="entry name" value="HELICc"/>
    <property type="match status" value="1"/>
</dbReference>
<dbReference type="SUPFAM" id="SSF52540">
    <property type="entry name" value="P-loop containing nucleoside triphosphate hydrolases"/>
    <property type="match status" value="1"/>
</dbReference>
<dbReference type="FunFam" id="1.20.120.1080:FF:000001">
    <property type="entry name" value="Pre-mRNA-splicing factor ATP-dependent RNA helicase"/>
    <property type="match status" value="1"/>
</dbReference>
<keyword evidence="6 15" id="KW-0347">Helicase</keyword>
<keyword evidence="4" id="KW-0547">Nucleotide-binding</keyword>
<dbReference type="Pfam" id="PF00271">
    <property type="entry name" value="Helicase_C"/>
    <property type="match status" value="1"/>
</dbReference>
<dbReference type="AlphaFoldDB" id="A0A2R6PSP4"/>
<dbReference type="GO" id="GO:0005524">
    <property type="term" value="F:ATP binding"/>
    <property type="evidence" value="ECO:0007669"/>
    <property type="project" value="UniProtKB-KW"/>
</dbReference>
<keyword evidence="8" id="KW-0508">mRNA splicing</keyword>
<protein>
    <recommendedName>
        <fullName evidence="1">RNA helicase</fullName>
        <ecNumber evidence="1">3.6.4.13</ecNumber>
    </recommendedName>
    <alternativeName>
        <fullName evidence="11">DEAH RNA helicase homolog PRP2</fullName>
    </alternativeName>
</protein>
<evidence type="ECO:0000256" key="9">
    <source>
        <dbReference type="ARBA" id="ARBA00047984"/>
    </source>
</evidence>
<dbReference type="InterPro" id="IPR007502">
    <property type="entry name" value="Helicase-assoc_dom"/>
</dbReference>
<dbReference type="Pfam" id="PF07717">
    <property type="entry name" value="OB_NTP_bind"/>
    <property type="match status" value="1"/>
</dbReference>
<evidence type="ECO:0000256" key="11">
    <source>
        <dbReference type="ARBA" id="ARBA00077342"/>
    </source>
</evidence>
<dbReference type="InterPro" id="IPR002464">
    <property type="entry name" value="DNA/RNA_helicase_DEAH_CS"/>
</dbReference>
<comment type="catalytic activity">
    <reaction evidence="9">
        <text>ATP + H2O = ADP + phosphate + H(+)</text>
        <dbReference type="Rhea" id="RHEA:13065"/>
        <dbReference type="ChEBI" id="CHEBI:15377"/>
        <dbReference type="ChEBI" id="CHEBI:15378"/>
        <dbReference type="ChEBI" id="CHEBI:30616"/>
        <dbReference type="ChEBI" id="CHEBI:43474"/>
        <dbReference type="ChEBI" id="CHEBI:456216"/>
        <dbReference type="EC" id="3.6.4.13"/>
    </reaction>
</comment>
<reference evidence="16" key="2">
    <citation type="journal article" date="2018" name="BMC Genomics">
        <title>A manually annotated Actinidia chinensis var. chinensis (kiwifruit) genome highlights the challenges associated with draft genomes and gene prediction in plants.</title>
        <authorList>
            <person name="Pilkington S.M."/>
            <person name="Crowhurst R."/>
            <person name="Hilario E."/>
            <person name="Nardozza S."/>
            <person name="Fraser L."/>
            <person name="Peng Y."/>
            <person name="Gunaseelan K."/>
            <person name="Simpson R."/>
            <person name="Tahir J."/>
            <person name="Deroles S.C."/>
            <person name="Templeton K."/>
            <person name="Luo Z."/>
            <person name="Davy M."/>
            <person name="Cheng C."/>
            <person name="McNeilage M."/>
            <person name="Scaglione D."/>
            <person name="Liu Y."/>
            <person name="Zhang Q."/>
            <person name="Datson P."/>
            <person name="De Silva N."/>
            <person name="Gardiner S.E."/>
            <person name="Bassett H."/>
            <person name="Chagne D."/>
            <person name="McCallum J."/>
            <person name="Dzierzon H."/>
            <person name="Deng C."/>
            <person name="Wang Y.Y."/>
            <person name="Barron L."/>
            <person name="Manako K."/>
            <person name="Bowen J."/>
            <person name="Foster T.M."/>
            <person name="Erridge Z.A."/>
            <person name="Tiffin H."/>
            <person name="Waite C.N."/>
            <person name="Davies K.M."/>
            <person name="Grierson E.P."/>
            <person name="Laing W.A."/>
            <person name="Kirk R."/>
            <person name="Chen X."/>
            <person name="Wood M."/>
            <person name="Montefiori M."/>
            <person name="Brummell D.A."/>
            <person name="Schwinn K.E."/>
            <person name="Catanach A."/>
            <person name="Fullerton C."/>
            <person name="Li D."/>
            <person name="Meiyalaghan S."/>
            <person name="Nieuwenhuizen N."/>
            <person name="Read N."/>
            <person name="Prakash R."/>
            <person name="Hunter D."/>
            <person name="Zhang H."/>
            <person name="McKenzie M."/>
            <person name="Knabel M."/>
            <person name="Harris A."/>
            <person name="Allan A.C."/>
            <person name="Gleave A."/>
            <person name="Chen A."/>
            <person name="Janssen B.J."/>
            <person name="Plunkett B."/>
            <person name="Ampomah-Dwamena C."/>
            <person name="Voogd C."/>
            <person name="Leif D."/>
            <person name="Lafferty D."/>
            <person name="Souleyre E.J.F."/>
            <person name="Varkonyi-Gasic E."/>
            <person name="Gambi F."/>
            <person name="Hanley J."/>
            <person name="Yao J.L."/>
            <person name="Cheung J."/>
            <person name="David K.M."/>
            <person name="Warren B."/>
            <person name="Marsh K."/>
            <person name="Snowden K.C."/>
            <person name="Lin-Wang K."/>
            <person name="Brian L."/>
            <person name="Martinez-Sanchez M."/>
            <person name="Wang M."/>
            <person name="Ileperuma N."/>
            <person name="Macnee N."/>
            <person name="Campin R."/>
            <person name="McAtee P."/>
            <person name="Drummond R.S.M."/>
            <person name="Espley R.V."/>
            <person name="Ireland H.S."/>
            <person name="Wu R."/>
            <person name="Atkinson R.G."/>
            <person name="Karunairetnam S."/>
            <person name="Bulley S."/>
            <person name="Chunkath S."/>
            <person name="Hanley Z."/>
            <person name="Storey R."/>
            <person name="Thrimawithana A.H."/>
            <person name="Thomson S."/>
            <person name="David C."/>
            <person name="Testolin R."/>
            <person name="Huang H."/>
            <person name="Hellens R.P."/>
            <person name="Schaffer R.J."/>
        </authorList>
    </citation>
    <scope>NUCLEOTIDE SEQUENCE [LARGE SCALE GENOMIC DNA]</scope>
    <source>
        <strain evidence="16">cv. Red5</strain>
    </source>
</reference>
<dbReference type="InterPro" id="IPR011709">
    <property type="entry name" value="DEAD-box_helicase_OB_fold"/>
</dbReference>
<evidence type="ECO:0000256" key="7">
    <source>
        <dbReference type="ARBA" id="ARBA00022840"/>
    </source>
</evidence>
<evidence type="ECO:0000259" key="13">
    <source>
        <dbReference type="PROSITE" id="PS51192"/>
    </source>
</evidence>
<evidence type="ECO:0000256" key="8">
    <source>
        <dbReference type="ARBA" id="ARBA00023187"/>
    </source>
</evidence>
<feature type="domain" description="Helicase C-terminal" evidence="14">
    <location>
        <begin position="616"/>
        <end position="793"/>
    </location>
</feature>
<dbReference type="SMART" id="SM00487">
    <property type="entry name" value="DEXDc"/>
    <property type="match status" value="1"/>
</dbReference>
<dbReference type="GO" id="GO:0003724">
    <property type="term" value="F:RNA helicase activity"/>
    <property type="evidence" value="ECO:0007669"/>
    <property type="project" value="UniProtKB-EC"/>
</dbReference>
<gene>
    <name evidence="15" type="ORF">CEY00_Acc21912</name>
</gene>
<dbReference type="FunCoup" id="A0A2R6PSP4">
    <property type="interactions" value="4425"/>
</dbReference>